<sequence length="298" mass="34729">MEREYLIQKWLDHSLNAEELEAFKKLEDYDALQLLNRNLQKFKAPEFDKKQSLDFITKNLKPKKHNNWNIKWIRIAAILVISIGSFWYFNKNNNTTINTLASQKTNIDLPDNSNVILNSASNLSYNEKTWYTNRKVNLDGEAFFKVAKGSSFDVKTEKGIVTVLGTQFNVKQRNNYFEVVCYQGLVGVTYMQQPQLQLKPGESFLVIDGKTIKKEVQNKLQPAWITNKSPFKSIPYKHVLSEFERQYNVRFITKGVDLKQLFTGNFTHDNFEIALKSITLPLHLTYSKKNNTITLKRE</sequence>
<dbReference type="Gene3D" id="2.60.120.1440">
    <property type="match status" value="1"/>
</dbReference>
<evidence type="ECO:0000256" key="1">
    <source>
        <dbReference type="SAM" id="Phobius"/>
    </source>
</evidence>
<gene>
    <name evidence="4" type="ORF">ACFSSB_15070</name>
</gene>
<feature type="transmembrane region" description="Helical" evidence="1">
    <location>
        <begin position="72"/>
        <end position="89"/>
    </location>
</feature>
<dbReference type="Pfam" id="PF16344">
    <property type="entry name" value="FecR_C"/>
    <property type="match status" value="1"/>
</dbReference>
<dbReference type="RefSeq" id="WP_379905774.1">
    <property type="nucleotide sequence ID" value="NZ_JBHULM010000012.1"/>
</dbReference>
<proteinExistence type="predicted"/>
<dbReference type="EMBL" id="JBHULM010000012">
    <property type="protein sequence ID" value="MFD2543653.1"/>
    <property type="molecule type" value="Genomic_DNA"/>
</dbReference>
<comment type="caution">
    <text evidence="4">The sequence shown here is derived from an EMBL/GenBank/DDBJ whole genome shotgun (WGS) entry which is preliminary data.</text>
</comment>
<evidence type="ECO:0000259" key="2">
    <source>
        <dbReference type="Pfam" id="PF04773"/>
    </source>
</evidence>
<feature type="domain" description="FecR protein" evidence="2">
    <location>
        <begin position="96"/>
        <end position="186"/>
    </location>
</feature>
<dbReference type="InterPro" id="IPR012373">
    <property type="entry name" value="Ferrdict_sens_TM"/>
</dbReference>
<name>A0ABW5K404_9FLAO</name>
<dbReference type="InterPro" id="IPR006860">
    <property type="entry name" value="FecR"/>
</dbReference>
<evidence type="ECO:0000259" key="3">
    <source>
        <dbReference type="Pfam" id="PF16344"/>
    </source>
</evidence>
<dbReference type="Gene3D" id="3.55.50.30">
    <property type="match status" value="1"/>
</dbReference>
<evidence type="ECO:0000313" key="4">
    <source>
        <dbReference type="EMBL" id="MFD2543653.1"/>
    </source>
</evidence>
<keyword evidence="1" id="KW-0472">Membrane</keyword>
<keyword evidence="1" id="KW-0812">Transmembrane</keyword>
<dbReference type="PANTHER" id="PTHR30273">
    <property type="entry name" value="PERIPLASMIC SIGNAL SENSOR AND SIGMA FACTOR ACTIVATOR FECR-RELATED"/>
    <property type="match status" value="1"/>
</dbReference>
<evidence type="ECO:0000313" key="5">
    <source>
        <dbReference type="Proteomes" id="UP001597467"/>
    </source>
</evidence>
<accession>A0ABW5K404</accession>
<dbReference type="PIRSF" id="PIRSF018266">
    <property type="entry name" value="FecR"/>
    <property type="match status" value="1"/>
</dbReference>
<keyword evidence="1" id="KW-1133">Transmembrane helix</keyword>
<protein>
    <submittedName>
        <fullName evidence="4">FecR family protein</fullName>
    </submittedName>
</protein>
<feature type="domain" description="Protein FecR C-terminal" evidence="3">
    <location>
        <begin position="231"/>
        <end position="295"/>
    </location>
</feature>
<dbReference type="Pfam" id="PF04773">
    <property type="entry name" value="FecR"/>
    <property type="match status" value="1"/>
</dbReference>
<reference evidence="5" key="1">
    <citation type="journal article" date="2019" name="Int. J. Syst. Evol. Microbiol.">
        <title>The Global Catalogue of Microorganisms (GCM) 10K type strain sequencing project: providing services to taxonomists for standard genome sequencing and annotation.</title>
        <authorList>
            <consortium name="The Broad Institute Genomics Platform"/>
            <consortium name="The Broad Institute Genome Sequencing Center for Infectious Disease"/>
            <person name="Wu L."/>
            <person name="Ma J."/>
        </authorList>
    </citation>
    <scope>NUCLEOTIDE SEQUENCE [LARGE SCALE GENOMIC DNA]</scope>
    <source>
        <strain evidence="5">KCTC 42808</strain>
    </source>
</reference>
<keyword evidence="5" id="KW-1185">Reference proteome</keyword>
<dbReference type="PANTHER" id="PTHR30273:SF2">
    <property type="entry name" value="PROTEIN FECR"/>
    <property type="match status" value="1"/>
</dbReference>
<organism evidence="4 5">
    <name type="scientific">Lacinutrix gracilariae</name>
    <dbReference type="NCBI Taxonomy" id="1747198"/>
    <lineage>
        <taxon>Bacteria</taxon>
        <taxon>Pseudomonadati</taxon>
        <taxon>Bacteroidota</taxon>
        <taxon>Flavobacteriia</taxon>
        <taxon>Flavobacteriales</taxon>
        <taxon>Flavobacteriaceae</taxon>
        <taxon>Lacinutrix</taxon>
    </lineage>
</organism>
<dbReference type="InterPro" id="IPR032508">
    <property type="entry name" value="FecR_C"/>
</dbReference>
<dbReference type="Proteomes" id="UP001597467">
    <property type="component" value="Unassembled WGS sequence"/>
</dbReference>